<dbReference type="HOGENOM" id="CLU_013353_3_1_6"/>
<evidence type="ECO:0000256" key="11">
    <source>
        <dbReference type="ARBA" id="ARBA00048988"/>
    </source>
</evidence>
<dbReference type="InterPro" id="IPR014001">
    <property type="entry name" value="Helicase_ATP-bd"/>
</dbReference>
<feature type="domain" description="Cyclic nucleotide-binding" evidence="13">
    <location>
        <begin position="469"/>
        <end position="559"/>
    </location>
</feature>
<evidence type="ECO:0000256" key="3">
    <source>
        <dbReference type="ARBA" id="ARBA00022723"/>
    </source>
</evidence>
<keyword evidence="4 12" id="KW-0547">Nucleotide-binding</keyword>
<dbReference type="InterPro" id="IPR001650">
    <property type="entry name" value="Helicase_C-like"/>
</dbReference>
<dbReference type="HAMAP" id="MF_00983">
    <property type="entry name" value="PriA"/>
    <property type="match status" value="1"/>
</dbReference>
<evidence type="ECO:0000256" key="8">
    <source>
        <dbReference type="ARBA" id="ARBA00022840"/>
    </source>
</evidence>
<comment type="function">
    <text evidence="12">Initiates the restart of stalled replication forks, which reloads the replicative helicase on sites other than the origin of replication. Recognizes and binds to abandoned replication forks and remodels them to uncover a helicase loading site. Promotes assembly of the primosome at these replication forks.</text>
</comment>
<evidence type="ECO:0000256" key="5">
    <source>
        <dbReference type="ARBA" id="ARBA00022801"/>
    </source>
</evidence>
<evidence type="ECO:0000256" key="10">
    <source>
        <dbReference type="ARBA" id="ARBA00023235"/>
    </source>
</evidence>
<dbReference type="Pfam" id="PF00270">
    <property type="entry name" value="DEAD"/>
    <property type="match status" value="1"/>
</dbReference>
<evidence type="ECO:0000256" key="2">
    <source>
        <dbReference type="ARBA" id="ARBA00022705"/>
    </source>
</evidence>
<dbReference type="PANTHER" id="PTHR30580:SF0">
    <property type="entry name" value="PRIMOSOMAL PROTEIN N"/>
    <property type="match status" value="1"/>
</dbReference>
<keyword evidence="17" id="KW-1185">Reference proteome</keyword>
<dbReference type="GO" id="GO:0006270">
    <property type="term" value="P:DNA replication initiation"/>
    <property type="evidence" value="ECO:0007669"/>
    <property type="project" value="TreeGrafter"/>
</dbReference>
<dbReference type="Gene3D" id="3.40.1440.60">
    <property type="entry name" value="PriA, 3(prime) DNA-binding domain"/>
    <property type="match status" value="1"/>
</dbReference>
<evidence type="ECO:0000256" key="12">
    <source>
        <dbReference type="HAMAP-Rule" id="MF_00983"/>
    </source>
</evidence>
<dbReference type="GO" id="GO:0016887">
    <property type="term" value="F:ATP hydrolysis activity"/>
    <property type="evidence" value="ECO:0007669"/>
    <property type="project" value="RHEA"/>
</dbReference>
<dbReference type="Pfam" id="PF18074">
    <property type="entry name" value="PriA_C"/>
    <property type="match status" value="1"/>
</dbReference>
<dbReference type="AlphaFoldDB" id="F7XX58"/>
<dbReference type="InterPro" id="IPR041236">
    <property type="entry name" value="PriA_C"/>
</dbReference>
<dbReference type="InterPro" id="IPR005259">
    <property type="entry name" value="PriA"/>
</dbReference>
<dbReference type="NCBIfam" id="NF004067">
    <property type="entry name" value="PRK05580.1-4"/>
    <property type="match status" value="1"/>
</dbReference>
<dbReference type="InterPro" id="IPR011545">
    <property type="entry name" value="DEAD/DEAH_box_helicase_dom"/>
</dbReference>
<proteinExistence type="inferred from homology"/>
<evidence type="ECO:0000256" key="1">
    <source>
        <dbReference type="ARBA" id="ARBA00022515"/>
    </source>
</evidence>
<feature type="binding site" evidence="12">
    <location>
        <position position="420"/>
    </location>
    <ligand>
        <name>Zn(2+)</name>
        <dbReference type="ChEBI" id="CHEBI:29105"/>
        <label>1</label>
    </ligand>
</feature>
<keyword evidence="3 12" id="KW-0479">Metal-binding</keyword>
<evidence type="ECO:0000259" key="13">
    <source>
        <dbReference type="PROSITE" id="PS50042"/>
    </source>
</evidence>
<sequence>MIVINVALLLPIAQTFDYLLSTNVTPEVGSRVIVPFGKRQIIGIITAIREYSNVATNKLKSIIKVLDSRSLFSDSLWRILNWAIIYYHYPAGEVLFQALPILLRQSKPYETAPLLQLVTTKKGYSNHLPDNFKSFPNLVSELLLEHRVMLTTQNKGLSDPHQQSIVACNWQLGFSVNSKRPQLNTEQNTAVFAISSEYYRFIVWLLAGVTGSGKTEVYLTVLETILAKGQQALVLVPEISLTPQTILRFRDRFNVPVEVLHSRLNNSERFAVWLKARRGECAVVIGTRSALFTQFAKLGIIIIDEEHDRSYKQHEGWRYHARDLAVVRAREENIPIVLGTATPSLETIYNVQQKKYRQLTLSMQASSARPAIQYLLDMKGLPITHGISMPLLDKMREHLQAGNQVMLFLNRRGFAPVLLCHECGWISECQLCDHSYTLHQHQRQLRCRHCNLYRPLPYQCLQCGSTHLIAVGLGTEQLETVLTSMFPDVPVTRIDRDTTVRKGSLENYLSKIYKGGVRILIGTQMLAKGHHFPDVTLVSLLNADNALFSGNFRAAEYFAQLYTQVSGRAGRAGKQGEVLLQTYYPKHPLLQTLLHQGYMAFAKKTLEERRQANLPPFTSYVLFRADDHDNLKASIFLNQLRQLFDNRSLCDRSLYLMGPNPALLPKYGGRFHWQLLLSHHSRTQLQHLIDVNLPLVNTLSYARKVKWSLDVDPIDI</sequence>
<feature type="binding site" evidence="12">
    <location>
        <position position="463"/>
    </location>
    <ligand>
        <name>Zn(2+)</name>
        <dbReference type="ChEBI" id="CHEBI:29105"/>
        <label>1</label>
    </ligand>
</feature>
<evidence type="ECO:0000313" key="16">
    <source>
        <dbReference type="EMBL" id="AEI74684.1"/>
    </source>
</evidence>
<dbReference type="EMBL" id="CP002243">
    <property type="protein sequence ID" value="AEI74684.1"/>
    <property type="molecule type" value="Genomic_DNA"/>
</dbReference>
<dbReference type="GO" id="GO:0008270">
    <property type="term" value="F:zinc ion binding"/>
    <property type="evidence" value="ECO:0007669"/>
    <property type="project" value="UniProtKB-UniRule"/>
</dbReference>
<keyword evidence="1 12" id="KW-0639">Primosome</keyword>
<dbReference type="Gene3D" id="3.40.50.300">
    <property type="entry name" value="P-loop containing nucleotide triphosphate hydrolases"/>
    <property type="match status" value="2"/>
</dbReference>
<dbReference type="GO" id="GO:0043138">
    <property type="term" value="F:3'-5' DNA helicase activity"/>
    <property type="evidence" value="ECO:0007669"/>
    <property type="project" value="UniProtKB-EC"/>
</dbReference>
<dbReference type="GO" id="GO:0006302">
    <property type="term" value="P:double-strand break repair"/>
    <property type="evidence" value="ECO:0007669"/>
    <property type="project" value="InterPro"/>
</dbReference>
<feature type="binding site" evidence="12">
    <location>
        <position position="423"/>
    </location>
    <ligand>
        <name>Zn(2+)</name>
        <dbReference type="ChEBI" id="CHEBI:29105"/>
        <label>1</label>
    </ligand>
</feature>
<comment type="similarity">
    <text evidence="12">Belongs to the helicase family. PriA subfamily.</text>
</comment>
<dbReference type="GO" id="GO:1990077">
    <property type="term" value="C:primosome complex"/>
    <property type="evidence" value="ECO:0007669"/>
    <property type="project" value="UniProtKB-UniRule"/>
</dbReference>
<dbReference type="STRING" id="903503.MEPCIT_016"/>
<dbReference type="PROSITE" id="PS51194">
    <property type="entry name" value="HELICASE_CTER"/>
    <property type="match status" value="1"/>
</dbReference>
<feature type="domain" description="Helicase C-terminal" evidence="15">
    <location>
        <begin position="455"/>
        <end position="622"/>
    </location>
</feature>
<dbReference type="PROSITE" id="PS51192">
    <property type="entry name" value="HELICASE_ATP_BIND_1"/>
    <property type="match status" value="1"/>
</dbReference>
<evidence type="ECO:0000256" key="7">
    <source>
        <dbReference type="ARBA" id="ARBA00022833"/>
    </source>
</evidence>
<keyword evidence="6 12" id="KW-0347">Helicase</keyword>
<keyword evidence="2 12" id="KW-0235">DNA replication</keyword>
<dbReference type="SMART" id="SM00490">
    <property type="entry name" value="HELICc"/>
    <property type="match status" value="1"/>
</dbReference>
<feature type="binding site" evidence="12">
    <location>
        <position position="460"/>
    </location>
    <ligand>
        <name>Zn(2+)</name>
        <dbReference type="ChEBI" id="CHEBI:29105"/>
        <label>1</label>
    </ligand>
</feature>
<comment type="subunit">
    <text evidence="12">Component of the replication restart primosome.</text>
</comment>
<dbReference type="RefSeq" id="WP_013975435.1">
    <property type="nucleotide sequence ID" value="NC_015735.1"/>
</dbReference>
<feature type="domain" description="Helicase ATP-binding" evidence="14">
    <location>
        <begin position="195"/>
        <end position="361"/>
    </location>
</feature>
<dbReference type="Pfam" id="PF00271">
    <property type="entry name" value="Helicase_C"/>
    <property type="match status" value="1"/>
</dbReference>
<dbReference type="NCBIfam" id="NF004065">
    <property type="entry name" value="PRK05580.1-1"/>
    <property type="match status" value="1"/>
</dbReference>
<comment type="catalytic activity">
    <reaction evidence="12">
        <text>Couples ATP hydrolysis with the unwinding of duplex DNA by translocating in the 3'-5' direction.</text>
        <dbReference type="EC" id="5.6.2.4"/>
    </reaction>
</comment>
<dbReference type="InterPro" id="IPR042115">
    <property type="entry name" value="PriA_3primeBD_sf"/>
</dbReference>
<dbReference type="SUPFAM" id="SSF52540">
    <property type="entry name" value="P-loop containing nucleoside triphosphate hydrolases"/>
    <property type="match status" value="1"/>
</dbReference>
<feature type="binding site" evidence="12">
    <location>
        <position position="432"/>
    </location>
    <ligand>
        <name>Zn(2+)</name>
        <dbReference type="ChEBI" id="CHEBI:29105"/>
        <label>2</label>
    </ligand>
</feature>
<accession>F7XX58</accession>
<reference key="1">
    <citation type="submission" date="2010-09" db="EMBL/GenBank/DDBJ databases">
        <title>An interdependent metabolic patchwork in the nested three-way symbiosis of mealybugs.</title>
        <authorList>
            <person name="McCutcheon J.P."/>
            <person name="von Dohlen C.D."/>
        </authorList>
    </citation>
    <scope>NUCLEOTIDE SEQUENCE</scope>
    <source>
        <strain>PCIT</strain>
    </source>
</reference>
<dbReference type="CDD" id="cd18804">
    <property type="entry name" value="SF2_C_priA"/>
    <property type="match status" value="1"/>
</dbReference>
<dbReference type="NCBIfam" id="TIGR00595">
    <property type="entry name" value="priA"/>
    <property type="match status" value="1"/>
</dbReference>
<keyword evidence="8 12" id="KW-0067">ATP-binding</keyword>
<dbReference type="PROSITE" id="PS50042">
    <property type="entry name" value="CNMP_BINDING_3"/>
    <property type="match status" value="1"/>
</dbReference>
<dbReference type="InterPro" id="IPR027417">
    <property type="entry name" value="P-loop_NTPase"/>
</dbReference>
<dbReference type="OrthoDB" id="9759544at2"/>
<protein>
    <recommendedName>
        <fullName evidence="12">Replication restart protein PriA</fullName>
    </recommendedName>
    <alternativeName>
        <fullName evidence="12">ATP-dependent DNA helicase PriA</fullName>
        <ecNumber evidence="12">5.6.2.4</ecNumber>
    </alternativeName>
    <alternativeName>
        <fullName evidence="12">DNA 3'-5' helicase PriA</fullName>
    </alternativeName>
</protein>
<evidence type="ECO:0000313" key="17">
    <source>
        <dbReference type="Proteomes" id="UP000000504"/>
    </source>
</evidence>
<evidence type="ECO:0000256" key="4">
    <source>
        <dbReference type="ARBA" id="ARBA00022741"/>
    </source>
</evidence>
<dbReference type="FunFam" id="3.40.1440.60:FF:000001">
    <property type="entry name" value="Primosomal protein N"/>
    <property type="match status" value="1"/>
</dbReference>
<dbReference type="CDD" id="cd17929">
    <property type="entry name" value="DEXHc_priA"/>
    <property type="match status" value="1"/>
</dbReference>
<dbReference type="EC" id="5.6.2.4" evidence="12"/>
<dbReference type="InterPro" id="IPR000595">
    <property type="entry name" value="cNMP-bd_dom"/>
</dbReference>
<feature type="binding site" evidence="12">
    <location>
        <position position="447"/>
    </location>
    <ligand>
        <name>Zn(2+)</name>
        <dbReference type="ChEBI" id="CHEBI:29105"/>
        <label>2</label>
    </ligand>
</feature>
<dbReference type="InterPro" id="IPR041222">
    <property type="entry name" value="PriA_3primeBD"/>
</dbReference>
<evidence type="ECO:0000256" key="6">
    <source>
        <dbReference type="ARBA" id="ARBA00022806"/>
    </source>
</evidence>
<name>F7XX58_MOREP</name>
<keyword evidence="10 12" id="KW-0413">Isomerase</keyword>
<dbReference type="Proteomes" id="UP000000504">
    <property type="component" value="Chromosome"/>
</dbReference>
<dbReference type="GO" id="GO:0006269">
    <property type="term" value="P:DNA replication, synthesis of primer"/>
    <property type="evidence" value="ECO:0007669"/>
    <property type="project" value="UniProtKB-KW"/>
</dbReference>
<dbReference type="GO" id="GO:0003677">
    <property type="term" value="F:DNA binding"/>
    <property type="evidence" value="ECO:0007669"/>
    <property type="project" value="UniProtKB-UniRule"/>
</dbReference>
<keyword evidence="7 12" id="KW-0862">Zinc</keyword>
<dbReference type="GO" id="GO:0005524">
    <property type="term" value="F:ATP binding"/>
    <property type="evidence" value="ECO:0007669"/>
    <property type="project" value="UniProtKB-UniRule"/>
</dbReference>
<feature type="binding site" evidence="12">
    <location>
        <position position="429"/>
    </location>
    <ligand>
        <name>Zn(2+)</name>
        <dbReference type="ChEBI" id="CHEBI:29105"/>
        <label>2</label>
    </ligand>
</feature>
<evidence type="ECO:0000259" key="14">
    <source>
        <dbReference type="PROSITE" id="PS51192"/>
    </source>
</evidence>
<keyword evidence="9 12" id="KW-0238">DNA-binding</keyword>
<reference evidence="16 17" key="2">
    <citation type="journal article" date="2011" name="Curr. Biol.">
        <title>An interdependent metabolic patchwork in the nested symbiosis of mealybugs.</title>
        <authorList>
            <person name="McCutcheon J.P."/>
            <person name="von Dohlen C.D."/>
        </authorList>
    </citation>
    <scope>NUCLEOTIDE SEQUENCE [LARGE SCALE GENOMIC DNA]</scope>
    <source>
        <strain evidence="16 17">PCIT</strain>
    </source>
</reference>
<dbReference type="eggNOG" id="COG1198">
    <property type="taxonomic scope" value="Bacteria"/>
</dbReference>
<gene>
    <name evidence="12 16" type="primary">priA</name>
    <name evidence="16" type="ordered locus">MEPCIT_016</name>
</gene>
<comment type="catalytic activity">
    <reaction evidence="11 12">
        <text>ATP + H2O = ADP + phosphate + H(+)</text>
        <dbReference type="Rhea" id="RHEA:13065"/>
        <dbReference type="ChEBI" id="CHEBI:15377"/>
        <dbReference type="ChEBI" id="CHEBI:15378"/>
        <dbReference type="ChEBI" id="CHEBI:30616"/>
        <dbReference type="ChEBI" id="CHEBI:43474"/>
        <dbReference type="ChEBI" id="CHEBI:456216"/>
        <dbReference type="EC" id="5.6.2.4"/>
    </reaction>
</comment>
<dbReference type="SMART" id="SM00487">
    <property type="entry name" value="DEXDc"/>
    <property type="match status" value="1"/>
</dbReference>
<organism evidence="16 17">
    <name type="scientific">Moranella endobia (strain PCIT)</name>
    <dbReference type="NCBI Taxonomy" id="903503"/>
    <lineage>
        <taxon>Bacteria</taxon>
        <taxon>Pseudomonadati</taxon>
        <taxon>Pseudomonadota</taxon>
        <taxon>Gammaproteobacteria</taxon>
        <taxon>Enterobacterales</taxon>
        <taxon>Enterobacteriaceae</taxon>
        <taxon>Candidatus Moranella</taxon>
    </lineage>
</organism>
<dbReference type="FunFam" id="3.40.50.300:FF:000489">
    <property type="entry name" value="Primosome assembly protein PriA"/>
    <property type="match status" value="1"/>
</dbReference>
<feature type="binding site" evidence="12">
    <location>
        <position position="450"/>
    </location>
    <ligand>
        <name>Zn(2+)</name>
        <dbReference type="ChEBI" id="CHEBI:29105"/>
        <label>2</label>
    </ligand>
</feature>
<dbReference type="GO" id="GO:0006310">
    <property type="term" value="P:DNA recombination"/>
    <property type="evidence" value="ECO:0007669"/>
    <property type="project" value="InterPro"/>
</dbReference>
<dbReference type="KEGG" id="men:MEPCIT_016"/>
<dbReference type="PANTHER" id="PTHR30580">
    <property type="entry name" value="PRIMOSOMAL PROTEIN N"/>
    <property type="match status" value="1"/>
</dbReference>
<evidence type="ECO:0000259" key="15">
    <source>
        <dbReference type="PROSITE" id="PS51194"/>
    </source>
</evidence>
<dbReference type="Pfam" id="PF17764">
    <property type="entry name" value="PriA_3primeBD"/>
    <property type="match status" value="1"/>
</dbReference>
<comment type="cofactor">
    <cofactor evidence="12">
        <name>Zn(2+)</name>
        <dbReference type="ChEBI" id="CHEBI:29105"/>
    </cofactor>
    <text evidence="12">Binds 2 zinc ions per subunit.</text>
</comment>
<evidence type="ECO:0000256" key="9">
    <source>
        <dbReference type="ARBA" id="ARBA00023125"/>
    </source>
</evidence>
<keyword evidence="5 12" id="KW-0378">Hydrolase</keyword>